<name>G9ETU1_9GAMM</name>
<accession>G9ETU1</accession>
<protein>
    <submittedName>
        <fullName evidence="2">Uncharacterized protein</fullName>
    </submittedName>
</protein>
<dbReference type="Proteomes" id="UP000002770">
    <property type="component" value="Unassembled WGS sequence"/>
</dbReference>
<keyword evidence="1" id="KW-1133">Transmembrane helix</keyword>
<gene>
    <name evidence="2" type="ORF">LDG_8727</name>
</gene>
<proteinExistence type="predicted"/>
<sequence>MSLAKDMYFCIKWVLILYSGRIYFTVFIALLSGKELNRCE</sequence>
<dbReference type="AlphaFoldDB" id="G9ETU1"/>
<reference evidence="2 3" key="1">
    <citation type="journal article" date="2011" name="BMC Genomics">
        <title>Insight into cross-talk between intra-amoebal pathogens.</title>
        <authorList>
            <person name="Gimenez G."/>
            <person name="Bertelli C."/>
            <person name="Moliner C."/>
            <person name="Robert C."/>
            <person name="Raoult D."/>
            <person name="Fournier P.E."/>
            <person name="Greub G."/>
        </authorList>
    </citation>
    <scope>NUCLEOTIDE SEQUENCE [LARGE SCALE GENOMIC DNA]</scope>
    <source>
        <strain evidence="2 3">LLAP12</strain>
    </source>
</reference>
<evidence type="ECO:0000256" key="1">
    <source>
        <dbReference type="SAM" id="Phobius"/>
    </source>
</evidence>
<organism evidence="2 3">
    <name type="scientific">Legionella drancourtii LLAP12</name>
    <dbReference type="NCBI Taxonomy" id="658187"/>
    <lineage>
        <taxon>Bacteria</taxon>
        <taxon>Pseudomonadati</taxon>
        <taxon>Pseudomonadota</taxon>
        <taxon>Gammaproteobacteria</taxon>
        <taxon>Legionellales</taxon>
        <taxon>Legionellaceae</taxon>
        <taxon>Legionella</taxon>
    </lineage>
</organism>
<keyword evidence="1" id="KW-0812">Transmembrane</keyword>
<feature type="transmembrane region" description="Helical" evidence="1">
    <location>
        <begin position="12"/>
        <end position="31"/>
    </location>
</feature>
<dbReference type="STRING" id="658187.LDG_8727"/>
<keyword evidence="1" id="KW-0472">Membrane</keyword>
<evidence type="ECO:0000313" key="2">
    <source>
        <dbReference type="EMBL" id="EHL29292.1"/>
    </source>
</evidence>
<evidence type="ECO:0000313" key="3">
    <source>
        <dbReference type="Proteomes" id="UP000002770"/>
    </source>
</evidence>
<dbReference type="HOGENOM" id="CLU_3291774_0_0_6"/>
<keyword evidence="3" id="KW-1185">Reference proteome</keyword>
<dbReference type="InParanoid" id="G9ETU1"/>
<dbReference type="EMBL" id="JH413848">
    <property type="protein sequence ID" value="EHL29292.1"/>
    <property type="molecule type" value="Genomic_DNA"/>
</dbReference>